<evidence type="ECO:0000256" key="5">
    <source>
        <dbReference type="ARBA" id="ARBA00023163"/>
    </source>
</evidence>
<comment type="caution">
    <text evidence="7">The sequence shown here is derived from an EMBL/GenBank/DDBJ whole genome shotgun (WGS) entry which is preliminary data.</text>
</comment>
<dbReference type="SUPFAM" id="SSF53850">
    <property type="entry name" value="Periplasmic binding protein-like II"/>
    <property type="match status" value="1"/>
</dbReference>
<dbReference type="InterPro" id="IPR036390">
    <property type="entry name" value="WH_DNA-bd_sf"/>
</dbReference>
<evidence type="ECO:0000256" key="4">
    <source>
        <dbReference type="ARBA" id="ARBA00023159"/>
    </source>
</evidence>
<proteinExistence type="inferred from homology"/>
<dbReference type="Pfam" id="PF03466">
    <property type="entry name" value="LysR_substrate"/>
    <property type="match status" value="1"/>
</dbReference>
<evidence type="ECO:0000256" key="1">
    <source>
        <dbReference type="ARBA" id="ARBA00009437"/>
    </source>
</evidence>
<sequence>MNITLRQLSYLLAIDRTGSFSRAAESVHVTQPALSMQIKELEAELGLQLVERRPREARLTRAGRMVVVRAERIEAELRALQAEVRTGRGQVNLGVIPTIAPYLLPRALPQLRAQTDGLRLREARTETLLSELASGRLDAAIIATPAPECHEEILFDDRFLLAGTPELLDQNRGLPPDALDPGELLLLEEGHCLADQALALCGLTRAAQTVDLGASSLSTLCALVGQGMGLTLMPEIAASVETQATPGIALLRFAEQPHRTLRLVRRRDCPDCGQWFAPLAEVLRAEGGALLAEIRASFP</sequence>
<keyword evidence="3" id="KW-0238">DNA-binding</keyword>
<dbReference type="PRINTS" id="PR00039">
    <property type="entry name" value="HTHLYSR"/>
</dbReference>
<evidence type="ECO:0000259" key="6">
    <source>
        <dbReference type="PROSITE" id="PS50931"/>
    </source>
</evidence>
<keyword evidence="8" id="KW-1185">Reference proteome</keyword>
<protein>
    <submittedName>
        <fullName evidence="7">LysR substrate-binding domain-containing protein</fullName>
    </submittedName>
</protein>
<dbReference type="PANTHER" id="PTHR30346:SF26">
    <property type="entry name" value="HYDROGEN PEROXIDE-INDUCIBLE GENES ACTIVATOR"/>
    <property type="match status" value="1"/>
</dbReference>
<organism evidence="7 8">
    <name type="scientific">Rhodobacter flavimaris</name>
    <dbReference type="NCBI Taxonomy" id="2907145"/>
    <lineage>
        <taxon>Bacteria</taxon>
        <taxon>Pseudomonadati</taxon>
        <taxon>Pseudomonadota</taxon>
        <taxon>Alphaproteobacteria</taxon>
        <taxon>Rhodobacterales</taxon>
        <taxon>Rhodobacter group</taxon>
        <taxon>Rhodobacter</taxon>
    </lineage>
</organism>
<dbReference type="Pfam" id="PF00126">
    <property type="entry name" value="HTH_1"/>
    <property type="match status" value="1"/>
</dbReference>
<dbReference type="InterPro" id="IPR005119">
    <property type="entry name" value="LysR_subst-bd"/>
</dbReference>
<feature type="domain" description="HTH lysR-type" evidence="6">
    <location>
        <begin position="3"/>
        <end position="60"/>
    </location>
</feature>
<name>A0ABS8YQX5_9RHOB</name>
<dbReference type="InterPro" id="IPR000847">
    <property type="entry name" value="LysR_HTH_N"/>
</dbReference>
<keyword evidence="4" id="KW-0010">Activator</keyword>
<dbReference type="SUPFAM" id="SSF46785">
    <property type="entry name" value="Winged helix' DNA-binding domain"/>
    <property type="match status" value="1"/>
</dbReference>
<dbReference type="Gene3D" id="3.40.190.10">
    <property type="entry name" value="Periplasmic binding protein-like II"/>
    <property type="match status" value="2"/>
</dbReference>
<dbReference type="PROSITE" id="PS50931">
    <property type="entry name" value="HTH_LYSR"/>
    <property type="match status" value="1"/>
</dbReference>
<dbReference type="InterPro" id="IPR036388">
    <property type="entry name" value="WH-like_DNA-bd_sf"/>
</dbReference>
<evidence type="ECO:0000256" key="3">
    <source>
        <dbReference type="ARBA" id="ARBA00023125"/>
    </source>
</evidence>
<keyword evidence="5" id="KW-0804">Transcription</keyword>
<evidence type="ECO:0000313" key="8">
    <source>
        <dbReference type="Proteomes" id="UP001521181"/>
    </source>
</evidence>
<dbReference type="Proteomes" id="UP001521181">
    <property type="component" value="Unassembled WGS sequence"/>
</dbReference>
<dbReference type="CDD" id="cd08411">
    <property type="entry name" value="PBP2_OxyR"/>
    <property type="match status" value="1"/>
</dbReference>
<accession>A0ABS8YQX5</accession>
<dbReference type="RefSeq" id="WP_233675302.1">
    <property type="nucleotide sequence ID" value="NZ_JAJUOS010000001.1"/>
</dbReference>
<comment type="similarity">
    <text evidence="1">Belongs to the LysR transcriptional regulatory family.</text>
</comment>
<dbReference type="EMBL" id="JAJUOS010000001">
    <property type="protein sequence ID" value="MCE5972297.1"/>
    <property type="molecule type" value="Genomic_DNA"/>
</dbReference>
<dbReference type="PANTHER" id="PTHR30346">
    <property type="entry name" value="TRANSCRIPTIONAL DUAL REGULATOR HCAR-RELATED"/>
    <property type="match status" value="1"/>
</dbReference>
<evidence type="ECO:0000256" key="2">
    <source>
        <dbReference type="ARBA" id="ARBA00023015"/>
    </source>
</evidence>
<keyword evidence="2" id="KW-0805">Transcription regulation</keyword>
<gene>
    <name evidence="7" type="ORF">LZA78_02170</name>
</gene>
<dbReference type="Gene3D" id="1.10.10.10">
    <property type="entry name" value="Winged helix-like DNA-binding domain superfamily/Winged helix DNA-binding domain"/>
    <property type="match status" value="1"/>
</dbReference>
<evidence type="ECO:0000313" key="7">
    <source>
        <dbReference type="EMBL" id="MCE5972297.1"/>
    </source>
</evidence>
<reference evidence="7 8" key="1">
    <citation type="submission" date="2021-12" db="EMBL/GenBank/DDBJ databases">
        <title>Sinirhodobacter sp. WL0062 is a bacterium isolated from seawater.</title>
        <authorList>
            <person name="Wang L."/>
            <person name="He W."/>
            <person name="Zhang D.-F."/>
        </authorList>
    </citation>
    <scope>NUCLEOTIDE SEQUENCE [LARGE SCALE GENOMIC DNA]</scope>
    <source>
        <strain evidence="7 8">WL0062</strain>
    </source>
</reference>